<evidence type="ECO:0000313" key="6">
    <source>
        <dbReference type="EMBL" id="MDP9829645.1"/>
    </source>
</evidence>
<feature type="DNA-binding region" description="H-T-H motif" evidence="4">
    <location>
        <begin position="41"/>
        <end position="60"/>
    </location>
</feature>
<dbReference type="Proteomes" id="UP001235712">
    <property type="component" value="Unassembled WGS sequence"/>
</dbReference>
<dbReference type="EMBL" id="JAUSQZ010000001">
    <property type="protein sequence ID" value="MDP9829645.1"/>
    <property type="molecule type" value="Genomic_DNA"/>
</dbReference>
<evidence type="ECO:0000259" key="5">
    <source>
        <dbReference type="PROSITE" id="PS50977"/>
    </source>
</evidence>
<evidence type="ECO:0000256" key="3">
    <source>
        <dbReference type="ARBA" id="ARBA00023163"/>
    </source>
</evidence>
<sequence>MTTSSAPGRPPLGQRRRQATLLELSDTAAELFVGQGVAATTVQQIADRAGVSARTFHRYFPSKADALAPAVREGLMRYLARVEALPIGSPLIPGLCDALEQSLAERRTLLDIDVVRLVVGTPELTPAWLRAHEDCAVALVPILARHLAPGTDPVELRYAAAGVVTANRLGVEAWIAEGGPVRAFLERCLHLLARGVLPGAATT</sequence>
<dbReference type="PROSITE" id="PS01081">
    <property type="entry name" value="HTH_TETR_1"/>
    <property type="match status" value="1"/>
</dbReference>
<evidence type="ECO:0000256" key="4">
    <source>
        <dbReference type="PROSITE-ProRule" id="PRU00335"/>
    </source>
</evidence>
<evidence type="ECO:0000256" key="1">
    <source>
        <dbReference type="ARBA" id="ARBA00023015"/>
    </source>
</evidence>
<keyword evidence="2 4" id="KW-0238">DNA-binding</keyword>
<proteinExistence type="predicted"/>
<dbReference type="RefSeq" id="WP_307248013.1">
    <property type="nucleotide sequence ID" value="NZ_JAUSQZ010000001.1"/>
</dbReference>
<evidence type="ECO:0000313" key="7">
    <source>
        <dbReference type="Proteomes" id="UP001235712"/>
    </source>
</evidence>
<dbReference type="InterPro" id="IPR009057">
    <property type="entry name" value="Homeodomain-like_sf"/>
</dbReference>
<keyword evidence="1" id="KW-0805">Transcription regulation</keyword>
<keyword evidence="3" id="KW-0804">Transcription</keyword>
<feature type="domain" description="HTH tetR-type" evidence="5">
    <location>
        <begin position="18"/>
        <end position="78"/>
    </location>
</feature>
<evidence type="ECO:0000256" key="2">
    <source>
        <dbReference type="ARBA" id="ARBA00023125"/>
    </source>
</evidence>
<gene>
    <name evidence="6" type="ORF">J2S57_005394</name>
</gene>
<comment type="caution">
    <text evidence="6">The sequence shown here is derived from an EMBL/GenBank/DDBJ whole genome shotgun (WGS) entry which is preliminary data.</text>
</comment>
<reference evidence="6 7" key="1">
    <citation type="submission" date="2023-07" db="EMBL/GenBank/DDBJ databases">
        <title>Sequencing the genomes of 1000 actinobacteria strains.</title>
        <authorList>
            <person name="Klenk H.-P."/>
        </authorList>
    </citation>
    <scope>NUCLEOTIDE SEQUENCE [LARGE SCALE GENOMIC DNA]</scope>
    <source>
        <strain evidence="6 7">DSM 44388</strain>
    </source>
</reference>
<keyword evidence="7" id="KW-1185">Reference proteome</keyword>
<accession>A0ABT9PAE0</accession>
<dbReference type="PRINTS" id="PR00455">
    <property type="entry name" value="HTHTETR"/>
</dbReference>
<dbReference type="PANTHER" id="PTHR30055:SF234">
    <property type="entry name" value="HTH-TYPE TRANSCRIPTIONAL REGULATOR BETI"/>
    <property type="match status" value="1"/>
</dbReference>
<protein>
    <submittedName>
        <fullName evidence="6">AcrR family transcriptional regulator</fullName>
    </submittedName>
</protein>
<dbReference type="InterPro" id="IPR023772">
    <property type="entry name" value="DNA-bd_HTH_TetR-type_CS"/>
</dbReference>
<dbReference type="Gene3D" id="1.10.357.10">
    <property type="entry name" value="Tetracycline Repressor, domain 2"/>
    <property type="match status" value="1"/>
</dbReference>
<dbReference type="PANTHER" id="PTHR30055">
    <property type="entry name" value="HTH-TYPE TRANSCRIPTIONAL REGULATOR RUTR"/>
    <property type="match status" value="1"/>
</dbReference>
<organism evidence="6 7">
    <name type="scientific">Kineosporia succinea</name>
    <dbReference type="NCBI Taxonomy" id="84632"/>
    <lineage>
        <taxon>Bacteria</taxon>
        <taxon>Bacillati</taxon>
        <taxon>Actinomycetota</taxon>
        <taxon>Actinomycetes</taxon>
        <taxon>Kineosporiales</taxon>
        <taxon>Kineosporiaceae</taxon>
        <taxon>Kineosporia</taxon>
    </lineage>
</organism>
<dbReference type="SUPFAM" id="SSF46689">
    <property type="entry name" value="Homeodomain-like"/>
    <property type="match status" value="1"/>
</dbReference>
<dbReference type="InterPro" id="IPR001647">
    <property type="entry name" value="HTH_TetR"/>
</dbReference>
<dbReference type="Pfam" id="PF00440">
    <property type="entry name" value="TetR_N"/>
    <property type="match status" value="1"/>
</dbReference>
<dbReference type="InterPro" id="IPR050109">
    <property type="entry name" value="HTH-type_TetR-like_transc_reg"/>
</dbReference>
<name>A0ABT9PAE0_9ACTN</name>
<dbReference type="PROSITE" id="PS50977">
    <property type="entry name" value="HTH_TETR_2"/>
    <property type="match status" value="1"/>
</dbReference>